<dbReference type="Proteomes" id="UP001342631">
    <property type="component" value="Unassembled WGS sequence"/>
</dbReference>
<evidence type="ECO:0000313" key="2">
    <source>
        <dbReference type="EMBL" id="GMU04115.1"/>
    </source>
</evidence>
<feature type="domain" description="THIF-type NAD/FAD binding fold" evidence="1">
    <location>
        <begin position="5"/>
        <end position="131"/>
    </location>
</feature>
<dbReference type="Pfam" id="PF00899">
    <property type="entry name" value="ThiF"/>
    <property type="match status" value="1"/>
</dbReference>
<dbReference type="SUPFAM" id="SSF69572">
    <property type="entry name" value="Activating enzymes of the ubiquitin-like proteins"/>
    <property type="match status" value="1"/>
</dbReference>
<evidence type="ECO:0000259" key="1">
    <source>
        <dbReference type="Pfam" id="PF00899"/>
    </source>
</evidence>
<protein>
    <recommendedName>
        <fullName evidence="1">THIF-type NAD/FAD binding fold domain-containing protein</fullName>
    </recommendedName>
</protein>
<dbReference type="InterPro" id="IPR000594">
    <property type="entry name" value="ThiF_NAD_FAD-bd"/>
</dbReference>
<dbReference type="InterPro" id="IPR035985">
    <property type="entry name" value="Ubiquitin-activating_enz"/>
</dbReference>
<sequence>MLRTAAMRIVFCGVGAIGSAAALLCRNLDATRVFIDFDRVESKNLLSQAYVKPSVGKNKAEALKLQLHNLHGVKAEAFGVRLTRDNVAALCKGADLLVDCFDNQDSRQLLSDHARKTGTPLVHGAVSADGTFGLVRWDERFTPDAEDTQGQATCEGGEHLPLLGLLAATLARAVQDFHKHGVKRDAFVNLNAVTPVAGQG</sequence>
<accession>A0ABQ6QJA7</accession>
<reference evidence="2 3" key="1">
    <citation type="journal article" date="2024" name="Arch. Microbiol.">
        <title>Corallococcus caeni sp. nov., a novel myxobacterium isolated from activated sludge.</title>
        <authorList>
            <person name="Tomita S."/>
            <person name="Nakai R."/>
            <person name="Kuroda K."/>
            <person name="Kurashita H."/>
            <person name="Hatamoto M."/>
            <person name="Yamaguchi T."/>
            <person name="Narihiro T."/>
        </authorList>
    </citation>
    <scope>NUCLEOTIDE SEQUENCE [LARGE SCALE GENOMIC DNA]</scope>
    <source>
        <strain evidence="2 3">NO1</strain>
    </source>
</reference>
<evidence type="ECO:0000313" key="3">
    <source>
        <dbReference type="Proteomes" id="UP001342631"/>
    </source>
</evidence>
<gene>
    <name evidence="2" type="ORF">ASNO1_03670</name>
</gene>
<dbReference type="Gene3D" id="3.40.50.720">
    <property type="entry name" value="NAD(P)-binding Rossmann-like Domain"/>
    <property type="match status" value="1"/>
</dbReference>
<keyword evidence="3" id="KW-1185">Reference proteome</keyword>
<comment type="caution">
    <text evidence="2">The sequence shown here is derived from an EMBL/GenBank/DDBJ whole genome shotgun (WGS) entry which is preliminary data.</text>
</comment>
<proteinExistence type="predicted"/>
<dbReference type="EMBL" id="BTTX01000001">
    <property type="protein sequence ID" value="GMU04115.1"/>
    <property type="molecule type" value="Genomic_DNA"/>
</dbReference>
<name>A0ABQ6QJA7_9BACT</name>
<organism evidence="2 3">
    <name type="scientific">Corallococcus caeni</name>
    <dbReference type="NCBI Taxonomy" id="3082388"/>
    <lineage>
        <taxon>Bacteria</taxon>
        <taxon>Pseudomonadati</taxon>
        <taxon>Myxococcota</taxon>
        <taxon>Myxococcia</taxon>
        <taxon>Myxococcales</taxon>
        <taxon>Cystobacterineae</taxon>
        <taxon>Myxococcaceae</taxon>
        <taxon>Corallococcus</taxon>
    </lineage>
</organism>